<gene>
    <name evidence="1" type="ORF">H9623_13260</name>
</gene>
<protein>
    <submittedName>
        <fullName evidence="1">Uncharacterized protein</fullName>
    </submittedName>
</protein>
<dbReference type="AlphaFoldDB" id="A0A9D5UAQ4"/>
<accession>A0A9D5UAQ4</accession>
<dbReference type="EMBL" id="JACSPN010000017">
    <property type="protein sequence ID" value="MBE7701263.1"/>
    <property type="molecule type" value="Genomic_DNA"/>
</dbReference>
<evidence type="ECO:0000313" key="1">
    <source>
        <dbReference type="EMBL" id="MBE7701263.1"/>
    </source>
</evidence>
<keyword evidence="2" id="KW-1185">Reference proteome</keyword>
<sequence>MPIDYTTPVGQVRLLIADVNEDAFLLSNEMLTGYLALNGVPADEAAPPSWSVKRAAADALDAIATSEVLVSKVIKTLDLSTDGAKVAAELRAQAVARRKAADEEEAAAEDGFFGVVEFHPYPSRGPELTERAWI</sequence>
<comment type="caution">
    <text evidence="1">The sequence shown here is derived from an EMBL/GenBank/DDBJ whole genome shotgun (WGS) entry which is preliminary data.</text>
</comment>
<name>A0A9D5UAQ4_9CELL</name>
<dbReference type="Proteomes" id="UP000822993">
    <property type="component" value="Unassembled WGS sequence"/>
</dbReference>
<proteinExistence type="predicted"/>
<evidence type="ECO:0000313" key="2">
    <source>
        <dbReference type="Proteomes" id="UP000822993"/>
    </source>
</evidence>
<reference evidence="1 2" key="1">
    <citation type="submission" date="2020-08" db="EMBL/GenBank/DDBJ databases">
        <title>A Genomic Blueprint of the Chicken Gut Microbiome.</title>
        <authorList>
            <person name="Gilroy R."/>
            <person name="Ravi A."/>
            <person name="Getino M."/>
            <person name="Pursley I."/>
            <person name="Horton D.L."/>
            <person name="Alikhan N.-F."/>
            <person name="Baker D."/>
            <person name="Gharbi K."/>
            <person name="Hall N."/>
            <person name="Watson M."/>
            <person name="Adriaenssens E.M."/>
            <person name="Foster-Nyarko E."/>
            <person name="Jarju S."/>
            <person name="Secka A."/>
            <person name="Antonio M."/>
            <person name="Oren A."/>
            <person name="Chaudhuri R."/>
            <person name="La Ragione R.M."/>
            <person name="Hildebrand F."/>
            <person name="Pallen M.J."/>
        </authorList>
    </citation>
    <scope>NUCLEOTIDE SEQUENCE [LARGE SCALE GENOMIC DNA]</scope>
    <source>
        <strain evidence="1 2">Sa1BUA8</strain>
    </source>
</reference>
<dbReference type="RefSeq" id="WP_193720522.1">
    <property type="nucleotide sequence ID" value="NZ_JACSPN010000017.1"/>
</dbReference>
<organism evidence="1 2">
    <name type="scientific">Oerskovia douganii</name>
    <dbReference type="NCBI Taxonomy" id="2762210"/>
    <lineage>
        <taxon>Bacteria</taxon>
        <taxon>Bacillati</taxon>
        <taxon>Actinomycetota</taxon>
        <taxon>Actinomycetes</taxon>
        <taxon>Micrococcales</taxon>
        <taxon>Cellulomonadaceae</taxon>
        <taxon>Oerskovia</taxon>
    </lineage>
</organism>